<keyword evidence="3" id="KW-1185">Reference proteome</keyword>
<dbReference type="EMBL" id="FOVC01000002">
    <property type="protein sequence ID" value="SFN13376.1"/>
    <property type="molecule type" value="Genomic_DNA"/>
</dbReference>
<name>A0A1I4WJH0_9GAMM</name>
<organism evidence="2 3">
    <name type="scientific">Izhakiella capsodis</name>
    <dbReference type="NCBI Taxonomy" id="1367852"/>
    <lineage>
        <taxon>Bacteria</taxon>
        <taxon>Pseudomonadati</taxon>
        <taxon>Pseudomonadota</taxon>
        <taxon>Gammaproteobacteria</taxon>
        <taxon>Enterobacterales</taxon>
        <taxon>Erwiniaceae</taxon>
        <taxon>Izhakiella</taxon>
    </lineage>
</organism>
<dbReference type="Pfam" id="PF13302">
    <property type="entry name" value="Acetyltransf_3"/>
    <property type="match status" value="1"/>
</dbReference>
<evidence type="ECO:0000259" key="1">
    <source>
        <dbReference type="PROSITE" id="PS51186"/>
    </source>
</evidence>
<accession>A0A1I4WJH0</accession>
<dbReference type="InterPro" id="IPR016181">
    <property type="entry name" value="Acyl_CoA_acyltransferase"/>
</dbReference>
<dbReference type="AlphaFoldDB" id="A0A1I4WJH0"/>
<dbReference type="GO" id="GO:0016747">
    <property type="term" value="F:acyltransferase activity, transferring groups other than amino-acyl groups"/>
    <property type="evidence" value="ECO:0007669"/>
    <property type="project" value="InterPro"/>
</dbReference>
<dbReference type="Gene3D" id="3.40.630.30">
    <property type="match status" value="1"/>
</dbReference>
<evidence type="ECO:0000313" key="3">
    <source>
        <dbReference type="Proteomes" id="UP000242222"/>
    </source>
</evidence>
<dbReference type="OrthoDB" id="9784707at2"/>
<evidence type="ECO:0000313" key="2">
    <source>
        <dbReference type="EMBL" id="SFN13376.1"/>
    </source>
</evidence>
<dbReference type="PANTHER" id="PTHR43792">
    <property type="entry name" value="GNAT FAMILY, PUTATIVE (AFU_ORTHOLOGUE AFUA_3G00765)-RELATED-RELATED"/>
    <property type="match status" value="1"/>
</dbReference>
<reference evidence="3" key="1">
    <citation type="submission" date="2016-10" db="EMBL/GenBank/DDBJ databases">
        <authorList>
            <person name="Varghese N."/>
            <person name="Submissions S."/>
        </authorList>
    </citation>
    <scope>NUCLEOTIDE SEQUENCE [LARGE SCALE GENOMIC DNA]</scope>
    <source>
        <strain evidence="3">N6PO6</strain>
    </source>
</reference>
<dbReference type="PANTHER" id="PTHR43792:SF1">
    <property type="entry name" value="N-ACETYLTRANSFERASE DOMAIN-CONTAINING PROTEIN"/>
    <property type="match status" value="1"/>
</dbReference>
<protein>
    <submittedName>
        <fullName evidence="2">Protein N-acetyltransferase, RimJ/RimL family</fullName>
    </submittedName>
</protein>
<gene>
    <name evidence="2" type="ORF">SAMN05216516_102528</name>
</gene>
<feature type="domain" description="N-acetyltransferase" evidence="1">
    <location>
        <begin position="8"/>
        <end position="172"/>
    </location>
</feature>
<keyword evidence="2" id="KW-0808">Transferase</keyword>
<dbReference type="PROSITE" id="PS51186">
    <property type="entry name" value="GNAT"/>
    <property type="match status" value="1"/>
</dbReference>
<dbReference type="InterPro" id="IPR000182">
    <property type="entry name" value="GNAT_dom"/>
</dbReference>
<dbReference type="STRING" id="1367852.SAMN05216516_102528"/>
<sequence length="172" mass="20063">MRLETDRLLITLLKPENWPLFLRVHQDEQCMAWVSAIPDDEELQKRFSECLLPWFFTSDHMLCLVVRQKKTGEAIGLLGATAEGYPYCQVEIGYAFLSQFHGQGFGSEALAPLCEYLLHHCGFHKLTAHVVEGNWSSRRILEKNSFLLEGVLRDNRLLRGRWKNDWVFVRLR</sequence>
<dbReference type="Proteomes" id="UP000242222">
    <property type="component" value="Unassembled WGS sequence"/>
</dbReference>
<dbReference type="SUPFAM" id="SSF55729">
    <property type="entry name" value="Acyl-CoA N-acyltransferases (Nat)"/>
    <property type="match status" value="1"/>
</dbReference>
<dbReference type="RefSeq" id="WP_092876130.1">
    <property type="nucleotide sequence ID" value="NZ_FOVC01000002.1"/>
</dbReference>
<dbReference type="InterPro" id="IPR051531">
    <property type="entry name" value="N-acetyltransferase"/>
</dbReference>
<proteinExistence type="predicted"/>